<evidence type="ECO:0000313" key="14">
    <source>
        <dbReference type="Proteomes" id="UP000314986"/>
    </source>
</evidence>
<protein>
    <submittedName>
        <fullName evidence="13">von Willebrand factor A domain-containing protein 2-like</fullName>
    </submittedName>
</protein>
<dbReference type="FunFam" id="3.40.50.410:FF:000047">
    <property type="entry name" value="von Willebrand factor A domain containing 2"/>
    <property type="match status" value="1"/>
</dbReference>
<feature type="domain" description="EGF-like" evidence="11">
    <location>
        <begin position="284"/>
        <end position="322"/>
    </location>
</feature>
<dbReference type="PROSITE" id="PS01186">
    <property type="entry name" value="EGF_2"/>
    <property type="match status" value="1"/>
</dbReference>
<dbReference type="InterPro" id="IPR000742">
    <property type="entry name" value="EGF"/>
</dbReference>
<dbReference type="InterPro" id="IPR001881">
    <property type="entry name" value="EGF-like_Ca-bd_dom"/>
</dbReference>
<dbReference type="Ensembl" id="ENSCMIT00000023308.1">
    <property type="protein sequence ID" value="ENSCMIP00000022913.1"/>
    <property type="gene ID" value="ENSCMIG00000010278.1"/>
</dbReference>
<dbReference type="FunFam" id="3.40.50.410:FF:000003">
    <property type="entry name" value="Collagen type VI alpha 3 chain"/>
    <property type="match status" value="1"/>
</dbReference>
<evidence type="ECO:0000256" key="9">
    <source>
        <dbReference type="ARBA" id="ARBA00023157"/>
    </source>
</evidence>
<evidence type="ECO:0000256" key="5">
    <source>
        <dbReference type="ARBA" id="ARBA00022729"/>
    </source>
</evidence>
<evidence type="ECO:0000256" key="1">
    <source>
        <dbReference type="ARBA" id="ARBA00004498"/>
    </source>
</evidence>
<dbReference type="GO" id="GO:0005581">
    <property type="term" value="C:collagen trimer"/>
    <property type="evidence" value="ECO:0007669"/>
    <property type="project" value="UniProtKB-KW"/>
</dbReference>
<keyword evidence="5" id="KW-0732">Signal</keyword>
<keyword evidence="7" id="KW-0130">Cell adhesion</keyword>
<comment type="caution">
    <text evidence="10">Lacks conserved residue(s) required for the propagation of feature annotation.</text>
</comment>
<evidence type="ECO:0000256" key="10">
    <source>
        <dbReference type="PROSITE-ProRule" id="PRU00076"/>
    </source>
</evidence>
<evidence type="ECO:0000256" key="3">
    <source>
        <dbReference type="ARBA" id="ARBA00022530"/>
    </source>
</evidence>
<dbReference type="GO" id="GO:0005509">
    <property type="term" value="F:calcium ion binding"/>
    <property type="evidence" value="ECO:0007669"/>
    <property type="project" value="InterPro"/>
</dbReference>
<dbReference type="GO" id="GO:0005604">
    <property type="term" value="C:basement membrane"/>
    <property type="evidence" value="ECO:0007669"/>
    <property type="project" value="TreeGrafter"/>
</dbReference>
<dbReference type="OMA" id="GNHVCWK"/>
<dbReference type="GO" id="GO:0005615">
    <property type="term" value="C:extracellular space"/>
    <property type="evidence" value="ECO:0007669"/>
    <property type="project" value="TreeGrafter"/>
</dbReference>
<feature type="domain" description="VWFA" evidence="12">
    <location>
        <begin position="33"/>
        <end position="203"/>
    </location>
</feature>
<dbReference type="Gene3D" id="3.40.50.410">
    <property type="entry name" value="von Willebrand factor, type A domain"/>
    <property type="match status" value="3"/>
</dbReference>
<evidence type="ECO:0000313" key="13">
    <source>
        <dbReference type="Ensembl" id="ENSCMIP00000022913.1"/>
    </source>
</evidence>
<evidence type="ECO:0000256" key="4">
    <source>
        <dbReference type="ARBA" id="ARBA00022536"/>
    </source>
</evidence>
<reference evidence="13" key="5">
    <citation type="submission" date="2025-09" db="UniProtKB">
        <authorList>
            <consortium name="Ensembl"/>
        </authorList>
    </citation>
    <scope>IDENTIFICATION</scope>
</reference>
<dbReference type="InParanoid" id="A0A4W3I7B0"/>
<dbReference type="Pfam" id="PF00092">
    <property type="entry name" value="VWA"/>
    <property type="match status" value="3"/>
</dbReference>
<dbReference type="SUPFAM" id="SSF53300">
    <property type="entry name" value="vWA-like"/>
    <property type="match status" value="3"/>
</dbReference>
<dbReference type="CDD" id="cd00053">
    <property type="entry name" value="EGF"/>
    <property type="match status" value="1"/>
</dbReference>
<evidence type="ECO:0000256" key="7">
    <source>
        <dbReference type="ARBA" id="ARBA00022889"/>
    </source>
</evidence>
<dbReference type="AlphaFoldDB" id="A0A4W3I7B0"/>
<keyword evidence="8" id="KW-0176">Collagen</keyword>
<keyword evidence="9" id="KW-1015">Disulfide bond</keyword>
<dbReference type="SMART" id="SM00327">
    <property type="entry name" value="VWA"/>
    <property type="match status" value="3"/>
</dbReference>
<proteinExistence type="predicted"/>
<dbReference type="PROSITE" id="PS50234">
    <property type="entry name" value="VWFA"/>
    <property type="match status" value="3"/>
</dbReference>
<dbReference type="InterPro" id="IPR002035">
    <property type="entry name" value="VWF_A"/>
</dbReference>
<evidence type="ECO:0000259" key="11">
    <source>
        <dbReference type="PROSITE" id="PS50026"/>
    </source>
</evidence>
<name>A0A4W3I7B0_CALMI</name>
<dbReference type="GO" id="GO:0007161">
    <property type="term" value="P:calcium-independent cell-matrix adhesion"/>
    <property type="evidence" value="ECO:0007669"/>
    <property type="project" value="TreeGrafter"/>
</dbReference>
<dbReference type="GeneTree" id="ENSGT00940000159040"/>
<dbReference type="SMART" id="SM00181">
    <property type="entry name" value="EGF"/>
    <property type="match status" value="1"/>
</dbReference>
<dbReference type="Pfam" id="PF00008">
    <property type="entry name" value="EGF"/>
    <property type="match status" value="1"/>
</dbReference>
<dbReference type="Proteomes" id="UP000314986">
    <property type="component" value="Unassembled WGS sequence"/>
</dbReference>
<evidence type="ECO:0000256" key="6">
    <source>
        <dbReference type="ARBA" id="ARBA00022737"/>
    </source>
</evidence>
<reference evidence="14" key="1">
    <citation type="journal article" date="2006" name="Science">
        <title>Ancient noncoding elements conserved in the human genome.</title>
        <authorList>
            <person name="Venkatesh B."/>
            <person name="Kirkness E.F."/>
            <person name="Loh Y.H."/>
            <person name="Halpern A.L."/>
            <person name="Lee A.P."/>
            <person name="Johnson J."/>
            <person name="Dandona N."/>
            <person name="Viswanathan L.D."/>
            <person name="Tay A."/>
            <person name="Venter J.C."/>
            <person name="Strausberg R.L."/>
            <person name="Brenner S."/>
        </authorList>
    </citation>
    <scope>NUCLEOTIDE SEQUENCE [LARGE SCALE GENOMIC DNA]</scope>
</reference>
<dbReference type="Gene3D" id="2.10.25.10">
    <property type="entry name" value="Laminin"/>
    <property type="match status" value="1"/>
</dbReference>
<dbReference type="PANTHER" id="PTHR24020">
    <property type="entry name" value="COLLAGEN ALPHA"/>
    <property type="match status" value="1"/>
</dbReference>
<comment type="subcellular location">
    <subcellularLocation>
        <location evidence="1">Secreted</location>
        <location evidence="1">Extracellular space</location>
        <location evidence="1">Extracellular matrix</location>
    </subcellularLocation>
</comment>
<reference evidence="14" key="2">
    <citation type="journal article" date="2007" name="PLoS Biol.">
        <title>Survey sequencing and comparative analysis of the elephant shark (Callorhinchus milii) genome.</title>
        <authorList>
            <person name="Venkatesh B."/>
            <person name="Kirkness E.F."/>
            <person name="Loh Y.H."/>
            <person name="Halpern A.L."/>
            <person name="Lee A.P."/>
            <person name="Johnson J."/>
            <person name="Dandona N."/>
            <person name="Viswanathan L.D."/>
            <person name="Tay A."/>
            <person name="Venter J.C."/>
            <person name="Strausberg R.L."/>
            <person name="Brenner S."/>
        </authorList>
    </citation>
    <scope>NUCLEOTIDE SEQUENCE [LARGE SCALE GENOMIC DNA]</scope>
</reference>
<feature type="domain" description="VWFA" evidence="12">
    <location>
        <begin position="332"/>
        <end position="505"/>
    </location>
</feature>
<keyword evidence="14" id="KW-1185">Reference proteome</keyword>
<keyword evidence="4 10" id="KW-0245">EGF-like domain</keyword>
<evidence type="ECO:0000256" key="2">
    <source>
        <dbReference type="ARBA" id="ARBA00022525"/>
    </source>
</evidence>
<evidence type="ECO:0000256" key="8">
    <source>
        <dbReference type="ARBA" id="ARBA00023119"/>
    </source>
</evidence>
<dbReference type="PRINTS" id="PR00453">
    <property type="entry name" value="VWFADOMAIN"/>
</dbReference>
<dbReference type="FunFam" id="3.40.50.410:FF:000054">
    <property type="entry name" value="von Willebrand factor A domain containing 2"/>
    <property type="match status" value="1"/>
</dbReference>
<organism evidence="13 14">
    <name type="scientific">Callorhinchus milii</name>
    <name type="common">Ghost shark</name>
    <dbReference type="NCBI Taxonomy" id="7868"/>
    <lineage>
        <taxon>Eukaryota</taxon>
        <taxon>Metazoa</taxon>
        <taxon>Chordata</taxon>
        <taxon>Craniata</taxon>
        <taxon>Vertebrata</taxon>
        <taxon>Chondrichthyes</taxon>
        <taxon>Holocephali</taxon>
        <taxon>Chimaeriformes</taxon>
        <taxon>Callorhinchidae</taxon>
        <taxon>Callorhinchus</taxon>
    </lineage>
</organism>
<dbReference type="PANTHER" id="PTHR24020:SF37">
    <property type="entry name" value="VON WILLEBRAND FACTOR A DOMAIN-CONTAINING PROTEIN 2"/>
    <property type="match status" value="1"/>
</dbReference>
<dbReference type="InterPro" id="IPR050525">
    <property type="entry name" value="ECM_Assembly_Org"/>
</dbReference>
<keyword evidence="2" id="KW-0964">Secreted</keyword>
<reference evidence="14" key="3">
    <citation type="journal article" date="2014" name="Nature">
        <title>Elephant shark genome provides unique insights into gnathostome evolution.</title>
        <authorList>
            <consortium name="International Elephant Shark Genome Sequencing Consortium"/>
            <person name="Venkatesh B."/>
            <person name="Lee A.P."/>
            <person name="Ravi V."/>
            <person name="Maurya A.K."/>
            <person name="Lian M.M."/>
            <person name="Swann J.B."/>
            <person name="Ohta Y."/>
            <person name="Flajnik M.F."/>
            <person name="Sutoh Y."/>
            <person name="Kasahara M."/>
            <person name="Hoon S."/>
            <person name="Gangu V."/>
            <person name="Roy S.W."/>
            <person name="Irimia M."/>
            <person name="Korzh V."/>
            <person name="Kondrychyn I."/>
            <person name="Lim Z.W."/>
            <person name="Tay B.H."/>
            <person name="Tohari S."/>
            <person name="Kong K.W."/>
            <person name="Ho S."/>
            <person name="Lorente-Galdos B."/>
            <person name="Quilez J."/>
            <person name="Marques-Bonet T."/>
            <person name="Raney B.J."/>
            <person name="Ingham P.W."/>
            <person name="Tay A."/>
            <person name="Hillier L.W."/>
            <person name="Minx P."/>
            <person name="Boehm T."/>
            <person name="Wilson R.K."/>
            <person name="Brenner S."/>
            <person name="Warren W.C."/>
        </authorList>
    </citation>
    <scope>NUCLEOTIDE SEQUENCE [LARGE SCALE GENOMIC DNA]</scope>
</reference>
<dbReference type="FunFam" id="2.10.25.10:FF:000063">
    <property type="entry name" value="Slit guidance ligand 2"/>
    <property type="match status" value="1"/>
</dbReference>
<evidence type="ECO:0000259" key="12">
    <source>
        <dbReference type="PROSITE" id="PS50234"/>
    </source>
</evidence>
<sequence length="708" mass="78021">ESQLAMQKLMADKETIVKILSSGKLIQCSEAIDVLLLMDGSYSIGKGSFERSKRFATKLCDILDINPDRVRIGVIQFSTKPKLEFGLEIYSTKEEAKEAIKRIIFRGGSTEIGRAMKYVLRKGFHGARESAPKIIVILTDGKSQDNATLPLRLARNSGMTVFAVGIKHPSWEDLKSLASNPSELHVFYAENYDDAINGLFTTLTQSTVCSDIHPACRVVSQFCLRTTVDAEKEYHGKHVCWKSKKDGGKQHGKPMATFCPFYKLVSTALDDNVYDNMILLVFAIADPCDSGPCLNGGTCIMETVDEYSCLCPLGYGGDKNCEPAAITDCTVDLLFLVDGSWNMGLEGFHQAKGFVKLLLQSIMASSAMVSVGFAQYSDSVRMEIGMGQYSTFSDLLKAIDWIRFKGGNTFTGRALQYVAEYGFKTSDGFRNSIPHVLMVLSNSKSRDSLIFPAQYAKEREILILSVGISSMINELTQIAGDTRMAFTFNGAQELHNKVLELRNKICGLNTPGCFSKSLDLVFAVDASNNVGRQNFRYIKGFVRNVISHFDIDRELTQVGMVIYSDKPRTLFNLDAFDSEGKMKRAINSAPFLHGNALTGKALQYILEDTLSIQRGVRPGVQKVVVLITNGQSTDNALASAEHLRQNGIIIIAVGVGNAQSASLLRIAGNPKSMISLWSYEDVKHSEMNLVRKILGELSAIYFSLDLSS</sequence>
<keyword evidence="6" id="KW-0677">Repeat</keyword>
<dbReference type="SMART" id="SM00179">
    <property type="entry name" value="EGF_CA"/>
    <property type="match status" value="1"/>
</dbReference>
<accession>A0A4W3I7B0</accession>
<dbReference type="PROSITE" id="PS50026">
    <property type="entry name" value="EGF_3"/>
    <property type="match status" value="1"/>
</dbReference>
<dbReference type="InterPro" id="IPR036465">
    <property type="entry name" value="vWFA_dom_sf"/>
</dbReference>
<feature type="domain" description="VWFA" evidence="12">
    <location>
        <begin position="519"/>
        <end position="697"/>
    </location>
</feature>
<reference evidence="13" key="4">
    <citation type="submission" date="2025-08" db="UniProtKB">
        <authorList>
            <consortium name="Ensembl"/>
        </authorList>
    </citation>
    <scope>IDENTIFICATION</scope>
</reference>
<keyword evidence="3" id="KW-0272">Extracellular matrix</keyword>